<dbReference type="InterPro" id="IPR044878">
    <property type="entry name" value="UbiA_sf"/>
</dbReference>
<keyword evidence="7 8" id="KW-0472">Membrane</keyword>
<feature type="transmembrane region" description="Helical" evidence="8">
    <location>
        <begin position="238"/>
        <end position="257"/>
    </location>
</feature>
<dbReference type="NCBIfam" id="TIGR00751">
    <property type="entry name" value="menA"/>
    <property type="match status" value="1"/>
</dbReference>
<evidence type="ECO:0000256" key="7">
    <source>
        <dbReference type="ARBA" id="ARBA00023136"/>
    </source>
</evidence>
<evidence type="ECO:0000313" key="10">
    <source>
        <dbReference type="EMBL" id="TDU73147.1"/>
    </source>
</evidence>
<proteinExistence type="inferred from homology"/>
<evidence type="ECO:0000256" key="9">
    <source>
        <dbReference type="NCBIfam" id="TIGR00751"/>
    </source>
</evidence>
<protein>
    <recommendedName>
        <fullName evidence="8 9">1,4-dihydroxy-2-naphthoate octaprenyltransferase</fullName>
        <shortName evidence="8">DHNA-octaprenyltransferase</shortName>
        <ecNumber evidence="8 9">2.5.1.74</ecNumber>
    </recommendedName>
</protein>
<comment type="catalytic activity">
    <reaction evidence="8">
        <text>an all-trans-polyprenyl diphosphate + 1,4-dihydroxy-2-naphthoate + H(+) = a 2-demethylmenaquinol + CO2 + diphosphate</text>
        <dbReference type="Rhea" id="RHEA:26478"/>
        <dbReference type="Rhea" id="RHEA-COMP:9563"/>
        <dbReference type="Rhea" id="RHEA-COMP:9564"/>
        <dbReference type="ChEBI" id="CHEBI:11173"/>
        <dbReference type="ChEBI" id="CHEBI:15378"/>
        <dbReference type="ChEBI" id="CHEBI:16526"/>
        <dbReference type="ChEBI" id="CHEBI:33019"/>
        <dbReference type="ChEBI" id="CHEBI:55437"/>
        <dbReference type="ChEBI" id="CHEBI:58914"/>
        <dbReference type="EC" id="2.5.1.74"/>
    </reaction>
</comment>
<keyword evidence="5 8" id="KW-0812">Transmembrane</keyword>
<dbReference type="Gene3D" id="1.10.357.140">
    <property type="entry name" value="UbiA prenyltransferase"/>
    <property type="match status" value="1"/>
</dbReference>
<dbReference type="Pfam" id="PF01040">
    <property type="entry name" value="UbiA"/>
    <property type="match status" value="1"/>
</dbReference>
<keyword evidence="2 8" id="KW-0474">Menaquinone biosynthesis</keyword>
<evidence type="ECO:0000313" key="11">
    <source>
        <dbReference type="Proteomes" id="UP000295662"/>
    </source>
</evidence>
<dbReference type="InterPro" id="IPR000537">
    <property type="entry name" value="UbiA_prenyltransferase"/>
</dbReference>
<comment type="similarity">
    <text evidence="8">Belongs to the MenA family. Type 1 subfamily.</text>
</comment>
<feature type="transmembrane region" description="Helical" evidence="8">
    <location>
        <begin position="173"/>
        <end position="190"/>
    </location>
</feature>
<sequence length="296" mass="31858">MLFDWIAAARPKTLGAAIAPVVVGSVLGWKISGQWSTWLLLCTLGSTIALQVATNWFNDALDFMKGADTKARVGPRRITAAGVMSPGAVMTAAWLMLGVATALSLPLIQDRGMAIVVIGIPSLYFCYGYTGGPMPLAYRGLGELFVILFFGFVAVLGSAFVQSGEWLEGGVVAGFQVGCLSTVLIAINNLRDQAEDRTTGKRTLAVRFGTTFARMEITLLIVLAHLAGLYWWENDFPRAFTVPLAVAPVGLFLILRIWSQPPGPGYNRLLALSGMQLLLFAGLFCWGVSRTNIIPL</sequence>
<evidence type="ECO:0000256" key="8">
    <source>
        <dbReference type="HAMAP-Rule" id="MF_01937"/>
    </source>
</evidence>
<dbReference type="GO" id="GO:0046428">
    <property type="term" value="F:1,4-dihydroxy-2-naphthoate polyprenyltransferase activity"/>
    <property type="evidence" value="ECO:0007669"/>
    <property type="project" value="UniProtKB-UniRule"/>
</dbReference>
<dbReference type="EC" id="2.5.1.74" evidence="8 9"/>
<dbReference type="PIRSF" id="PIRSF005355">
    <property type="entry name" value="UBIAD1"/>
    <property type="match status" value="1"/>
</dbReference>
<evidence type="ECO:0000256" key="5">
    <source>
        <dbReference type="ARBA" id="ARBA00022692"/>
    </source>
</evidence>
<dbReference type="PANTHER" id="PTHR13929:SF0">
    <property type="entry name" value="UBIA PRENYLTRANSFERASE DOMAIN-CONTAINING PROTEIN 1"/>
    <property type="match status" value="1"/>
</dbReference>
<dbReference type="InterPro" id="IPR026046">
    <property type="entry name" value="UBIAD1"/>
</dbReference>
<dbReference type="HAMAP" id="MF_01937">
    <property type="entry name" value="MenA_1"/>
    <property type="match status" value="1"/>
</dbReference>
<evidence type="ECO:0000256" key="3">
    <source>
        <dbReference type="ARBA" id="ARBA00022475"/>
    </source>
</evidence>
<comment type="subcellular location">
    <subcellularLocation>
        <location evidence="8">Cell membrane</location>
        <topology evidence="8">Multi-pass membrane protein</topology>
    </subcellularLocation>
    <subcellularLocation>
        <location evidence="1">Membrane</location>
        <topology evidence="1">Multi-pass membrane protein</topology>
    </subcellularLocation>
</comment>
<dbReference type="GO" id="GO:0042371">
    <property type="term" value="P:vitamin K biosynthetic process"/>
    <property type="evidence" value="ECO:0007669"/>
    <property type="project" value="TreeGrafter"/>
</dbReference>
<dbReference type="AlphaFoldDB" id="A0A4R7S7F0"/>
<comment type="caution">
    <text evidence="10">The sequence shown here is derived from an EMBL/GenBank/DDBJ whole genome shotgun (WGS) entry which is preliminary data.</text>
</comment>
<dbReference type="GO" id="GO:0005886">
    <property type="term" value="C:plasma membrane"/>
    <property type="evidence" value="ECO:0007669"/>
    <property type="project" value="UniProtKB-SubCell"/>
</dbReference>
<dbReference type="UniPathway" id="UPA00079">
    <property type="reaction ID" value="UER00168"/>
</dbReference>
<dbReference type="OrthoDB" id="9767568at2"/>
<feature type="transmembrane region" description="Helical" evidence="8">
    <location>
        <begin position="141"/>
        <end position="161"/>
    </location>
</feature>
<dbReference type="EMBL" id="SOCA01000002">
    <property type="protein sequence ID" value="TDU73147.1"/>
    <property type="molecule type" value="Genomic_DNA"/>
</dbReference>
<dbReference type="GO" id="GO:0009234">
    <property type="term" value="P:menaquinone biosynthetic process"/>
    <property type="evidence" value="ECO:0007669"/>
    <property type="project" value="UniProtKB-UniRule"/>
</dbReference>
<dbReference type="PANTHER" id="PTHR13929">
    <property type="entry name" value="1,4-DIHYDROXY-2-NAPHTHOATE OCTAPRENYLTRANSFERASE"/>
    <property type="match status" value="1"/>
</dbReference>
<name>A0A4R7S7F0_9BACT</name>
<dbReference type="CDD" id="cd13962">
    <property type="entry name" value="PT_UbiA_UBIAD1"/>
    <property type="match status" value="1"/>
</dbReference>
<comment type="pathway">
    <text evidence="8">Quinol/quinone metabolism; menaquinone biosynthesis; menaquinol from 1,4-dihydroxy-2-naphthoate: step 1/2.</text>
</comment>
<dbReference type="RefSeq" id="WP_133794426.1">
    <property type="nucleotide sequence ID" value="NZ_SOCA01000002.1"/>
</dbReference>
<accession>A0A4R7S7F0</accession>
<keyword evidence="6 8" id="KW-1133">Transmembrane helix</keyword>
<reference evidence="10 11" key="1">
    <citation type="submission" date="2019-03" db="EMBL/GenBank/DDBJ databases">
        <title>Genomic Encyclopedia of Archaeal and Bacterial Type Strains, Phase II (KMG-II): from individual species to whole genera.</title>
        <authorList>
            <person name="Goeker M."/>
        </authorList>
    </citation>
    <scope>NUCLEOTIDE SEQUENCE [LARGE SCALE GENOMIC DNA]</scope>
    <source>
        <strain evidence="10 11">ATCC 25309</strain>
    </source>
</reference>
<feature type="transmembrane region" description="Helical" evidence="8">
    <location>
        <begin position="112"/>
        <end position="129"/>
    </location>
</feature>
<feature type="transmembrane region" description="Helical" evidence="8">
    <location>
        <begin position="38"/>
        <end position="57"/>
    </location>
</feature>
<evidence type="ECO:0000256" key="4">
    <source>
        <dbReference type="ARBA" id="ARBA00022679"/>
    </source>
</evidence>
<evidence type="ECO:0000256" key="6">
    <source>
        <dbReference type="ARBA" id="ARBA00022989"/>
    </source>
</evidence>
<organism evidence="10 11">
    <name type="scientific">Prosthecobacter fusiformis</name>
    <dbReference type="NCBI Taxonomy" id="48464"/>
    <lineage>
        <taxon>Bacteria</taxon>
        <taxon>Pseudomonadati</taxon>
        <taxon>Verrucomicrobiota</taxon>
        <taxon>Verrucomicrobiia</taxon>
        <taxon>Verrucomicrobiales</taxon>
        <taxon>Verrucomicrobiaceae</taxon>
        <taxon>Prosthecobacter</taxon>
    </lineage>
</organism>
<feature type="transmembrane region" description="Helical" evidence="8">
    <location>
        <begin position="211"/>
        <end position="232"/>
    </location>
</feature>
<dbReference type="InterPro" id="IPR004657">
    <property type="entry name" value="MenA"/>
</dbReference>
<dbReference type="Proteomes" id="UP000295662">
    <property type="component" value="Unassembled WGS sequence"/>
</dbReference>
<evidence type="ECO:0000256" key="1">
    <source>
        <dbReference type="ARBA" id="ARBA00004141"/>
    </source>
</evidence>
<comment type="function">
    <text evidence="8">Conversion of 1,4-dihydroxy-2-naphthoate (DHNA) to demethylmenaquinone (DMK).</text>
</comment>
<feature type="transmembrane region" description="Helical" evidence="8">
    <location>
        <begin position="78"/>
        <end position="100"/>
    </location>
</feature>
<feature type="transmembrane region" description="Helical" evidence="8">
    <location>
        <begin position="269"/>
        <end position="289"/>
    </location>
</feature>
<keyword evidence="3 8" id="KW-1003">Cell membrane</keyword>
<gene>
    <name evidence="8" type="primary">menA</name>
    <name evidence="10" type="ORF">EI77_01615</name>
</gene>
<keyword evidence="11" id="KW-1185">Reference proteome</keyword>
<evidence type="ECO:0000256" key="2">
    <source>
        <dbReference type="ARBA" id="ARBA00022428"/>
    </source>
</evidence>
<keyword evidence="4 8" id="KW-0808">Transferase</keyword>